<dbReference type="Gene3D" id="3.60.15.10">
    <property type="entry name" value="Ribonuclease Z/Hydroxyacylglutathione hydrolase-like"/>
    <property type="match status" value="1"/>
</dbReference>
<dbReference type="InterPro" id="IPR001279">
    <property type="entry name" value="Metallo-B-lactamas"/>
</dbReference>
<dbReference type="PANTHER" id="PTHR15032:SF4">
    <property type="entry name" value="N-ACYL-PHOSPHATIDYLETHANOLAMINE-HYDROLYZING PHOSPHOLIPASE D"/>
    <property type="match status" value="1"/>
</dbReference>
<dbReference type="InterPro" id="IPR036866">
    <property type="entry name" value="RibonucZ/Hydroxyglut_hydro"/>
</dbReference>
<dbReference type="STRING" id="1123402.SAMN02583745_01410"/>
<name>A0A1I0BY61_9GAMM</name>
<proteinExistence type="predicted"/>
<feature type="domain" description="Metallo-beta-lactamase" evidence="1">
    <location>
        <begin position="113"/>
        <end position="309"/>
    </location>
</feature>
<protein>
    <submittedName>
        <fullName evidence="2">L-ascorbate metabolism protein UlaG, beta-lactamase superfamily</fullName>
    </submittedName>
</protein>
<sequence length="354" mass="40476">MKYNNPYFKENKPHHTKTGFINRGLSCTPAQLERAVCSGKEIVILDEHSNHSHADVQKWQANRKKNKLPLPPKKGYDNFISEWMQPVELNGHQDAVWWLGHASMMLRLDGQIILIDPVLTDRISPVSFWGPKRLTPAPISIDELPSVDLILISHNHYDHLDKKTITSIFKINPQVKIFAPLGLKSWFSQLGISNVIELDWWDDDSFEGIKITFTPAKHWSVRTLFDKNRSLWGGYTIKNSNVNFYFSGDSAYTESLHAIYDNLGPFDLICLPIGAYMPRWLMQLAHMDPQGAVKLYQYFGQPKVIPIHWGVFELGDESLDEPPIELSIALKDAGLAESNFFPFKIGQRIDLPLL</sequence>
<gene>
    <name evidence="2" type="ORF">SAMN02583745_01410</name>
</gene>
<dbReference type="GO" id="GO:0005737">
    <property type="term" value="C:cytoplasm"/>
    <property type="evidence" value="ECO:0007669"/>
    <property type="project" value="TreeGrafter"/>
</dbReference>
<keyword evidence="3" id="KW-1185">Reference proteome</keyword>
<dbReference type="EMBL" id="FOHV01000009">
    <property type="protein sequence ID" value="SET12104.1"/>
    <property type="molecule type" value="Genomic_DNA"/>
</dbReference>
<evidence type="ECO:0000259" key="1">
    <source>
        <dbReference type="Pfam" id="PF12706"/>
    </source>
</evidence>
<dbReference type="Proteomes" id="UP000242642">
    <property type="component" value="Unassembled WGS sequence"/>
</dbReference>
<reference evidence="3" key="1">
    <citation type="submission" date="2016-10" db="EMBL/GenBank/DDBJ databases">
        <authorList>
            <person name="Varghese N."/>
            <person name="Submissions S."/>
        </authorList>
    </citation>
    <scope>NUCLEOTIDE SEQUENCE [LARGE SCALE GENOMIC DNA]</scope>
    <source>
        <strain evidence="3">DSM 18579</strain>
    </source>
</reference>
<dbReference type="Pfam" id="PF12706">
    <property type="entry name" value="Lactamase_B_2"/>
    <property type="match status" value="1"/>
</dbReference>
<dbReference type="OrthoDB" id="9805728at2"/>
<organism evidence="2 3">
    <name type="scientific">Thorsellia anophelis DSM 18579</name>
    <dbReference type="NCBI Taxonomy" id="1123402"/>
    <lineage>
        <taxon>Bacteria</taxon>
        <taxon>Pseudomonadati</taxon>
        <taxon>Pseudomonadota</taxon>
        <taxon>Gammaproteobacteria</taxon>
        <taxon>Enterobacterales</taxon>
        <taxon>Thorselliaceae</taxon>
        <taxon>Thorsellia</taxon>
    </lineage>
</organism>
<evidence type="ECO:0000313" key="3">
    <source>
        <dbReference type="Proteomes" id="UP000242642"/>
    </source>
</evidence>
<dbReference type="SUPFAM" id="SSF56281">
    <property type="entry name" value="Metallo-hydrolase/oxidoreductase"/>
    <property type="match status" value="1"/>
</dbReference>
<accession>A0A1I0BY61</accession>
<evidence type="ECO:0000313" key="2">
    <source>
        <dbReference type="EMBL" id="SET12104.1"/>
    </source>
</evidence>
<dbReference type="RefSeq" id="WP_093319032.1">
    <property type="nucleotide sequence ID" value="NZ_FOHV01000009.1"/>
</dbReference>
<dbReference type="AlphaFoldDB" id="A0A1I0BY61"/>
<dbReference type="PANTHER" id="PTHR15032">
    <property type="entry name" value="N-ACYL-PHOSPHATIDYLETHANOLAMINE-HYDROLYZING PHOSPHOLIPASE D"/>
    <property type="match status" value="1"/>
</dbReference>